<dbReference type="PROSITE" id="PS01033">
    <property type="entry name" value="GLOBIN"/>
    <property type="match status" value="1"/>
</dbReference>
<evidence type="ECO:0000259" key="8">
    <source>
        <dbReference type="PROSITE" id="PS01033"/>
    </source>
</evidence>
<dbReference type="InterPro" id="IPR012292">
    <property type="entry name" value="Globin/Proto"/>
</dbReference>
<name>A0AA36DN18_CYLNA</name>
<evidence type="ECO:0000256" key="7">
    <source>
        <dbReference type="RuleBase" id="RU000356"/>
    </source>
</evidence>
<dbReference type="GO" id="GO:0019825">
    <property type="term" value="F:oxygen binding"/>
    <property type="evidence" value="ECO:0007669"/>
    <property type="project" value="InterPro"/>
</dbReference>
<dbReference type="Proteomes" id="UP001176961">
    <property type="component" value="Unassembled WGS sequence"/>
</dbReference>
<dbReference type="Gene3D" id="1.10.490.10">
    <property type="entry name" value="Globins"/>
    <property type="match status" value="1"/>
</dbReference>
<keyword evidence="1 7" id="KW-0813">Transport</keyword>
<comment type="caution">
    <text evidence="9">The sequence shown here is derived from an EMBL/GenBank/DDBJ whole genome shotgun (WGS) entry which is preliminary data.</text>
</comment>
<reference evidence="9" key="1">
    <citation type="submission" date="2023-07" db="EMBL/GenBank/DDBJ databases">
        <authorList>
            <consortium name="CYATHOMIX"/>
        </authorList>
    </citation>
    <scope>NUCLEOTIDE SEQUENCE</scope>
    <source>
        <strain evidence="9">N/A</strain>
    </source>
</reference>
<evidence type="ECO:0000256" key="1">
    <source>
        <dbReference type="ARBA" id="ARBA00022448"/>
    </source>
</evidence>
<evidence type="ECO:0000256" key="3">
    <source>
        <dbReference type="ARBA" id="ARBA00022621"/>
    </source>
</evidence>
<dbReference type="InterPro" id="IPR044399">
    <property type="entry name" value="Mb-like_M"/>
</dbReference>
<feature type="domain" description="Globin" evidence="8">
    <location>
        <begin position="1"/>
        <end position="152"/>
    </location>
</feature>
<dbReference type="AlphaFoldDB" id="A0AA36DN18"/>
<dbReference type="InterPro" id="IPR009050">
    <property type="entry name" value="Globin-like_sf"/>
</dbReference>
<evidence type="ECO:0000256" key="6">
    <source>
        <dbReference type="PIRSR" id="PIRSR002026-1"/>
    </source>
</evidence>
<feature type="binding site" description="proximal binding residue" evidence="6">
    <location>
        <position position="100"/>
    </location>
    <ligand>
        <name>heme</name>
        <dbReference type="ChEBI" id="CHEBI:30413"/>
    </ligand>
    <ligandPart>
        <name>Fe</name>
        <dbReference type="ChEBI" id="CHEBI:18248"/>
    </ligandPart>
</feature>
<evidence type="ECO:0000313" key="10">
    <source>
        <dbReference type="Proteomes" id="UP001176961"/>
    </source>
</evidence>
<proteinExistence type="inferred from homology"/>
<keyword evidence="2 7" id="KW-0349">Heme</keyword>
<evidence type="ECO:0000313" key="9">
    <source>
        <dbReference type="EMBL" id="CAJ0590682.1"/>
    </source>
</evidence>
<evidence type="ECO:0000256" key="4">
    <source>
        <dbReference type="ARBA" id="ARBA00022723"/>
    </source>
</evidence>
<dbReference type="GO" id="GO:0005506">
    <property type="term" value="F:iron ion binding"/>
    <property type="evidence" value="ECO:0007669"/>
    <property type="project" value="InterPro"/>
</dbReference>
<organism evidence="9 10">
    <name type="scientific">Cylicocyclus nassatus</name>
    <name type="common">Nematode worm</name>
    <dbReference type="NCBI Taxonomy" id="53992"/>
    <lineage>
        <taxon>Eukaryota</taxon>
        <taxon>Metazoa</taxon>
        <taxon>Ecdysozoa</taxon>
        <taxon>Nematoda</taxon>
        <taxon>Chromadorea</taxon>
        <taxon>Rhabditida</taxon>
        <taxon>Rhabditina</taxon>
        <taxon>Rhabditomorpha</taxon>
        <taxon>Strongyloidea</taxon>
        <taxon>Strongylidae</taxon>
        <taxon>Cylicocyclus</taxon>
    </lineage>
</organism>
<comment type="similarity">
    <text evidence="7">Belongs to the globin family.</text>
</comment>
<dbReference type="GO" id="GO:0005344">
    <property type="term" value="F:oxygen carrier activity"/>
    <property type="evidence" value="ECO:0007669"/>
    <property type="project" value="UniProtKB-KW"/>
</dbReference>
<dbReference type="InterPro" id="IPR000971">
    <property type="entry name" value="Globin"/>
</dbReference>
<dbReference type="EMBL" id="CATQJL010000001">
    <property type="protein sequence ID" value="CAJ0590682.1"/>
    <property type="molecule type" value="Genomic_DNA"/>
</dbReference>
<evidence type="ECO:0000256" key="5">
    <source>
        <dbReference type="ARBA" id="ARBA00023004"/>
    </source>
</evidence>
<keyword evidence="4 6" id="KW-0479">Metal-binding</keyword>
<dbReference type="SUPFAM" id="SSF46458">
    <property type="entry name" value="Globin-like"/>
    <property type="match status" value="1"/>
</dbReference>
<sequence>MVSPTDVRRHTMSTMAAIPVSGPTEKNHNGQDFYKYFFAHHPEVRKYFKGAENFTADDVGKSDRFDKLGNAILLSVHILTQTADNDNVFRGFIRDMLDRHISRGLDPALWKAFVSIWNAYMESKGITLNAEQKEAWNTLSARFNEECQKYLAQIGQPHL</sequence>
<dbReference type="Pfam" id="PF00042">
    <property type="entry name" value="Globin"/>
    <property type="match status" value="1"/>
</dbReference>
<accession>A0AA36DN18</accession>
<keyword evidence="3 7" id="KW-0561">Oxygen transport</keyword>
<protein>
    <recommendedName>
        <fullName evidence="8">Globin domain-containing protein</fullName>
    </recommendedName>
</protein>
<evidence type="ECO:0000256" key="2">
    <source>
        <dbReference type="ARBA" id="ARBA00022617"/>
    </source>
</evidence>
<dbReference type="PIRSF" id="PIRSF002026">
    <property type="entry name" value="Nematode_globin"/>
    <property type="match status" value="1"/>
</dbReference>
<gene>
    <name evidence="9" type="ORF">CYNAS_LOCUS2665</name>
</gene>
<dbReference type="GO" id="GO:0020037">
    <property type="term" value="F:heme binding"/>
    <property type="evidence" value="ECO:0007669"/>
    <property type="project" value="InterPro"/>
</dbReference>
<keyword evidence="5 6" id="KW-0408">Iron</keyword>
<dbReference type="InterPro" id="IPR012085">
    <property type="entry name" value="Globin_nematode"/>
</dbReference>
<dbReference type="CDD" id="cd01040">
    <property type="entry name" value="Mb-like"/>
    <property type="match status" value="1"/>
</dbReference>
<keyword evidence="10" id="KW-1185">Reference proteome</keyword>